<keyword evidence="3" id="KW-1185">Reference proteome</keyword>
<evidence type="ECO:0008006" key="4">
    <source>
        <dbReference type="Google" id="ProtNLM"/>
    </source>
</evidence>
<organism evidence="2 3">
    <name type="scientific">Halopseudomonas pachastrellae</name>
    <dbReference type="NCBI Taxonomy" id="254161"/>
    <lineage>
        <taxon>Bacteria</taxon>
        <taxon>Pseudomonadati</taxon>
        <taxon>Pseudomonadota</taxon>
        <taxon>Gammaproteobacteria</taxon>
        <taxon>Pseudomonadales</taxon>
        <taxon>Pseudomonadaceae</taxon>
        <taxon>Halopseudomonas</taxon>
    </lineage>
</organism>
<dbReference type="GO" id="GO:0006313">
    <property type="term" value="P:DNA transposition"/>
    <property type="evidence" value="ECO:0007669"/>
    <property type="project" value="InterPro"/>
</dbReference>
<dbReference type="Proteomes" id="UP000242847">
    <property type="component" value="Unassembled WGS sequence"/>
</dbReference>
<proteinExistence type="inferred from homology"/>
<evidence type="ECO:0000313" key="2">
    <source>
        <dbReference type="EMBL" id="ONM43748.1"/>
    </source>
</evidence>
<dbReference type="GO" id="GO:0004803">
    <property type="term" value="F:transposase activity"/>
    <property type="evidence" value="ECO:0007669"/>
    <property type="project" value="InterPro"/>
</dbReference>
<sequence length="154" mass="16961">MSRQRRSFSVEFKHDAAALVVDQGYSVAEACKSMGVGETALRRWVDQLREERSGVTPKLLAQKPEQFKSSQTTCCSPTSRSHPSPDLVAVPSLRRACSQRACLMGPQNGAASSGVVRHKLPRSEFTPKATMMSVCDIGNRLYLNAIRYESDELA</sequence>
<dbReference type="SUPFAM" id="SSF46689">
    <property type="entry name" value="Homeodomain-like"/>
    <property type="match status" value="1"/>
</dbReference>
<evidence type="ECO:0000256" key="1">
    <source>
        <dbReference type="ARBA" id="ARBA00009964"/>
    </source>
</evidence>
<evidence type="ECO:0000313" key="3">
    <source>
        <dbReference type="Proteomes" id="UP000242847"/>
    </source>
</evidence>
<comment type="similarity">
    <text evidence="1">Belongs to the transposase 8 family.</text>
</comment>
<dbReference type="Pfam" id="PF01527">
    <property type="entry name" value="HTH_Tnp_1"/>
    <property type="match status" value="1"/>
</dbReference>
<dbReference type="InterPro" id="IPR002514">
    <property type="entry name" value="Transposase_8"/>
</dbReference>
<gene>
    <name evidence="2" type="ORF">BXT89_11100</name>
</gene>
<protein>
    <recommendedName>
        <fullName evidence="4">Transposase</fullName>
    </recommendedName>
</protein>
<dbReference type="AlphaFoldDB" id="A0A1S8DE85"/>
<comment type="caution">
    <text evidence="2">The sequence shown here is derived from an EMBL/GenBank/DDBJ whole genome shotgun (WGS) entry which is preliminary data.</text>
</comment>
<dbReference type="InterPro" id="IPR009057">
    <property type="entry name" value="Homeodomain-like_sf"/>
</dbReference>
<dbReference type="OrthoDB" id="9810995at2"/>
<dbReference type="Gene3D" id="1.10.10.60">
    <property type="entry name" value="Homeodomain-like"/>
    <property type="match status" value="1"/>
</dbReference>
<name>A0A1S8DE85_9GAMM</name>
<dbReference type="GO" id="GO:0003677">
    <property type="term" value="F:DNA binding"/>
    <property type="evidence" value="ECO:0007669"/>
    <property type="project" value="InterPro"/>
</dbReference>
<reference evidence="2 3" key="1">
    <citation type="submission" date="2017-01" db="EMBL/GenBank/DDBJ databases">
        <title>Draft genome sequence of Pseudomonas pachastrellae type strain CCUG 46540T from a deep sea.</title>
        <authorList>
            <person name="Gomila M."/>
            <person name="Mulet M."/>
            <person name="Lalucat J."/>
            <person name="Garcia-Valdes E."/>
        </authorList>
    </citation>
    <scope>NUCLEOTIDE SEQUENCE [LARGE SCALE GENOMIC DNA]</scope>
    <source>
        <strain evidence="2 3">CCUG 46540</strain>
    </source>
</reference>
<accession>A0A1S8DE85</accession>
<dbReference type="EMBL" id="MUBC01000022">
    <property type="protein sequence ID" value="ONM43748.1"/>
    <property type="molecule type" value="Genomic_DNA"/>
</dbReference>